<keyword evidence="5" id="KW-1185">Reference proteome</keyword>
<accession>A0A9P4IXL3</accession>
<dbReference type="EMBL" id="ML996092">
    <property type="protein sequence ID" value="KAF2148714.1"/>
    <property type="molecule type" value="Genomic_DNA"/>
</dbReference>
<organism evidence="4 5">
    <name type="scientific">Myriangium duriaei CBS 260.36</name>
    <dbReference type="NCBI Taxonomy" id="1168546"/>
    <lineage>
        <taxon>Eukaryota</taxon>
        <taxon>Fungi</taxon>
        <taxon>Dikarya</taxon>
        <taxon>Ascomycota</taxon>
        <taxon>Pezizomycotina</taxon>
        <taxon>Dothideomycetes</taxon>
        <taxon>Dothideomycetidae</taxon>
        <taxon>Myriangiales</taxon>
        <taxon>Myriangiaceae</taxon>
        <taxon>Myriangium</taxon>
    </lineage>
</organism>
<dbReference type="OrthoDB" id="5145230at2759"/>
<dbReference type="AlphaFoldDB" id="A0A9P4IXL3"/>
<evidence type="ECO:0008006" key="6">
    <source>
        <dbReference type="Google" id="ProtNLM"/>
    </source>
</evidence>
<evidence type="ECO:0000256" key="1">
    <source>
        <dbReference type="SAM" id="SignalP"/>
    </source>
</evidence>
<comment type="caution">
    <text evidence="4">The sequence shown here is derived from an EMBL/GenBank/DDBJ whole genome shotgun (WGS) entry which is preliminary data.</text>
</comment>
<evidence type="ECO:0000313" key="4">
    <source>
        <dbReference type="EMBL" id="KAF2148714.1"/>
    </source>
</evidence>
<dbReference type="Proteomes" id="UP000799439">
    <property type="component" value="Unassembled WGS sequence"/>
</dbReference>
<feature type="domain" description="PA14" evidence="3">
    <location>
        <begin position="163"/>
        <end position="326"/>
    </location>
</feature>
<feature type="domain" description="Apple" evidence="2">
    <location>
        <begin position="31"/>
        <end position="111"/>
    </location>
</feature>
<keyword evidence="1" id="KW-0732">Signal</keyword>
<proteinExistence type="predicted"/>
<dbReference type="PROSITE" id="PS51820">
    <property type="entry name" value="PA14"/>
    <property type="match status" value="1"/>
</dbReference>
<dbReference type="InterPro" id="IPR003609">
    <property type="entry name" value="Pan_app"/>
</dbReference>
<evidence type="ECO:0000313" key="5">
    <source>
        <dbReference type="Proteomes" id="UP000799439"/>
    </source>
</evidence>
<reference evidence="4" key="1">
    <citation type="journal article" date="2020" name="Stud. Mycol.">
        <title>101 Dothideomycetes genomes: a test case for predicting lifestyles and emergence of pathogens.</title>
        <authorList>
            <person name="Haridas S."/>
            <person name="Albert R."/>
            <person name="Binder M."/>
            <person name="Bloem J."/>
            <person name="Labutti K."/>
            <person name="Salamov A."/>
            <person name="Andreopoulos B."/>
            <person name="Baker S."/>
            <person name="Barry K."/>
            <person name="Bills G."/>
            <person name="Bluhm B."/>
            <person name="Cannon C."/>
            <person name="Castanera R."/>
            <person name="Culley D."/>
            <person name="Daum C."/>
            <person name="Ezra D."/>
            <person name="Gonzalez J."/>
            <person name="Henrissat B."/>
            <person name="Kuo A."/>
            <person name="Liang C."/>
            <person name="Lipzen A."/>
            <person name="Lutzoni F."/>
            <person name="Magnuson J."/>
            <person name="Mondo S."/>
            <person name="Nolan M."/>
            <person name="Ohm R."/>
            <person name="Pangilinan J."/>
            <person name="Park H.-J."/>
            <person name="Ramirez L."/>
            <person name="Alfaro M."/>
            <person name="Sun H."/>
            <person name="Tritt A."/>
            <person name="Yoshinaga Y."/>
            <person name="Zwiers L.-H."/>
            <person name="Turgeon B."/>
            <person name="Goodwin S."/>
            <person name="Spatafora J."/>
            <person name="Crous P."/>
            <person name="Grigoriev I."/>
        </authorList>
    </citation>
    <scope>NUCLEOTIDE SEQUENCE</scope>
    <source>
        <strain evidence="4">CBS 260.36</strain>
    </source>
</reference>
<dbReference type="Pfam" id="PF00024">
    <property type="entry name" value="PAN_1"/>
    <property type="match status" value="1"/>
</dbReference>
<feature type="signal peptide" evidence="1">
    <location>
        <begin position="1"/>
        <end position="22"/>
    </location>
</feature>
<dbReference type="Pfam" id="PF10528">
    <property type="entry name" value="GLEYA"/>
    <property type="match status" value="1"/>
</dbReference>
<dbReference type="PROSITE" id="PS50948">
    <property type="entry name" value="PAN"/>
    <property type="match status" value="1"/>
</dbReference>
<evidence type="ECO:0000259" key="2">
    <source>
        <dbReference type="PROSITE" id="PS50948"/>
    </source>
</evidence>
<feature type="chain" id="PRO_5040506915" description="Apple domain-containing protein" evidence="1">
    <location>
        <begin position="23"/>
        <end position="348"/>
    </location>
</feature>
<name>A0A9P4IXL3_9PEZI</name>
<dbReference type="Gene3D" id="2.60.120.1560">
    <property type="match status" value="1"/>
</dbReference>
<sequence>MATVKSISILLLSLFHVIFVSALPVKSGQKCVNTNPPNFACGKFGHLARPAQISTITTTNLQQCVYECNAEQGCISFGYGNKKCRLYSKTLAAQGLEVQESGKIAYYNRHCFTCSTTPSTTSPVTVTTPPVTATKASTVTAYATVTDVVTATVQVTHTPAPQFTYNGIAWAMYEDIDSSYEALAEKVPDFEGISTTGLGFSGYGIDNTFNAYGSSLPITNLTMIHYGRIVCQSTGDYKFYAGPVEDYWALWIGDVAVNGWKTTPANYTGSYDEDRTDPYYPVASVPCEMGNSIPFRWVYRYQEMSERINFEARIDSPNGTMVSNNTMDTSYFELRGSLYKREATLNLT</sequence>
<dbReference type="InterPro" id="IPR037524">
    <property type="entry name" value="PA14/GLEYA"/>
</dbReference>
<dbReference type="InterPro" id="IPR018871">
    <property type="entry name" value="GLEYA_adhesin_domain"/>
</dbReference>
<evidence type="ECO:0000259" key="3">
    <source>
        <dbReference type="PROSITE" id="PS51820"/>
    </source>
</evidence>
<protein>
    <recommendedName>
        <fullName evidence="6">Apple domain-containing protein</fullName>
    </recommendedName>
</protein>
<gene>
    <name evidence="4" type="ORF">K461DRAFT_324204</name>
</gene>